<dbReference type="InterPro" id="IPR006680">
    <property type="entry name" value="Amidohydro-rel"/>
</dbReference>
<comment type="similarity">
    <text evidence="3">Belongs to the metallo-dependent hydrolases superfamily. NagA family.</text>
</comment>
<comment type="caution">
    <text evidence="5">The sequence shown here is derived from an EMBL/GenBank/DDBJ whole genome shotgun (WGS) entry which is preliminary data.</text>
</comment>
<proteinExistence type="inferred from homology"/>
<name>A0ABS6E974_9FIRM</name>
<keyword evidence="1" id="KW-0479">Metal-binding</keyword>
<feature type="domain" description="Amidohydrolase-related" evidence="4">
    <location>
        <begin position="45"/>
        <end position="383"/>
    </location>
</feature>
<sequence>MYLYCENIYTPEGFQRGYLEILDGKITGIYQEPMSKDVIDYSDNVIIPGFIDIHLHGWATGSFWHEGTKESIENMSKELVKVGVTSYLATSGTDSIEQINSYLAEGKKAVDSWSPEKGACVLGFHLEGPFINKEYKGMQKEEYCLNPSIEILNGFFKSAGKENVKLITMAPELPGSEEFIKYVNKEGIQISVGHSAAEFEDIERLKDLGLGGFTHTFSGMRGFHHRRLGTAGAAMYFDDMYAEFCKQTGMTVKPEAFKIVYKIKGPEGIILSTDCTGLAHVTESFHHYIRKCTFIPNGDYIKLVYDDGREENINKSDYEKVKDLELSFLGSVRNVVKNVHASISDIVKMASENPAKYIGVYESKGSIETGKDADILVIDDSWNLLDVYVAGVKQNIK</sequence>
<evidence type="ECO:0000256" key="3">
    <source>
        <dbReference type="PIRNR" id="PIRNR038994"/>
    </source>
</evidence>
<dbReference type="Proteomes" id="UP000749471">
    <property type="component" value="Unassembled WGS sequence"/>
</dbReference>
<accession>A0ABS6E974</accession>
<evidence type="ECO:0000256" key="1">
    <source>
        <dbReference type="ARBA" id="ARBA00022723"/>
    </source>
</evidence>
<gene>
    <name evidence="5" type="ORF">KQI42_13770</name>
</gene>
<dbReference type="Pfam" id="PF01979">
    <property type="entry name" value="Amidohydro_1"/>
    <property type="match status" value="1"/>
</dbReference>
<dbReference type="InterPro" id="IPR003764">
    <property type="entry name" value="GlcNAc_6-P_deAcase"/>
</dbReference>
<reference evidence="5 6" key="1">
    <citation type="submission" date="2021-06" db="EMBL/GenBank/DDBJ databases">
        <authorList>
            <person name="Sun Q."/>
            <person name="Li D."/>
        </authorList>
    </citation>
    <scope>NUCLEOTIDE SEQUENCE [LARGE SCALE GENOMIC DNA]</scope>
    <source>
        <strain evidence="5 6">MSJ-40</strain>
    </source>
</reference>
<evidence type="ECO:0000313" key="5">
    <source>
        <dbReference type="EMBL" id="MBU5439086.1"/>
    </source>
</evidence>
<evidence type="ECO:0000313" key="6">
    <source>
        <dbReference type="Proteomes" id="UP000749471"/>
    </source>
</evidence>
<dbReference type="PANTHER" id="PTHR11113:SF14">
    <property type="entry name" value="N-ACETYLGLUCOSAMINE-6-PHOSPHATE DEACETYLASE"/>
    <property type="match status" value="1"/>
</dbReference>
<protein>
    <submittedName>
        <fullName evidence="5">Amidohydrolase family protein</fullName>
    </submittedName>
</protein>
<organism evidence="5 6">
    <name type="scientific">Tissierella simiarum</name>
    <dbReference type="NCBI Taxonomy" id="2841534"/>
    <lineage>
        <taxon>Bacteria</taxon>
        <taxon>Bacillati</taxon>
        <taxon>Bacillota</taxon>
        <taxon>Tissierellia</taxon>
        <taxon>Tissierellales</taxon>
        <taxon>Tissierellaceae</taxon>
        <taxon>Tissierella</taxon>
    </lineage>
</organism>
<keyword evidence="2 3" id="KW-0378">Hydrolase</keyword>
<dbReference type="PANTHER" id="PTHR11113">
    <property type="entry name" value="N-ACETYLGLUCOSAMINE-6-PHOSPHATE DEACETYLASE"/>
    <property type="match status" value="1"/>
</dbReference>
<keyword evidence="6" id="KW-1185">Reference proteome</keyword>
<dbReference type="EMBL" id="JAHLPM010000012">
    <property type="protein sequence ID" value="MBU5439086.1"/>
    <property type="molecule type" value="Genomic_DNA"/>
</dbReference>
<evidence type="ECO:0000256" key="2">
    <source>
        <dbReference type="ARBA" id="ARBA00022801"/>
    </source>
</evidence>
<dbReference type="PIRSF" id="PIRSF038994">
    <property type="entry name" value="NagA"/>
    <property type="match status" value="1"/>
</dbReference>
<dbReference type="RefSeq" id="WP_216520779.1">
    <property type="nucleotide sequence ID" value="NZ_JAHLPM010000012.1"/>
</dbReference>
<keyword evidence="3" id="KW-0119">Carbohydrate metabolism</keyword>
<evidence type="ECO:0000259" key="4">
    <source>
        <dbReference type="Pfam" id="PF01979"/>
    </source>
</evidence>